<sequence length="140" mass="15046">MDVDPHGLERFLDAQAPVIDTVLAELAAGRKRSHWMWFVFPQVAGLGFSAMAQRFAIGSLAEAQAYHAHPVLGARLGRCTELVLAVEGRGITAILGSPDDVKFRSSMTLFGRAAPGDARFPAALQRFFGGEPDPATLARL</sequence>
<dbReference type="Proteomes" id="UP000289411">
    <property type="component" value="Unassembled WGS sequence"/>
</dbReference>
<organism evidence="1 2">
    <name type="scientific">Lichenibacterium ramalinae</name>
    <dbReference type="NCBI Taxonomy" id="2316527"/>
    <lineage>
        <taxon>Bacteria</taxon>
        <taxon>Pseudomonadati</taxon>
        <taxon>Pseudomonadota</taxon>
        <taxon>Alphaproteobacteria</taxon>
        <taxon>Hyphomicrobiales</taxon>
        <taxon>Lichenihabitantaceae</taxon>
        <taxon>Lichenibacterium</taxon>
    </lineage>
</organism>
<dbReference type="EMBL" id="QYBC01000004">
    <property type="protein sequence ID" value="RYB06399.1"/>
    <property type="molecule type" value="Genomic_DNA"/>
</dbReference>
<proteinExistence type="predicted"/>
<dbReference type="AlphaFoldDB" id="A0A4Q2REP2"/>
<dbReference type="SUPFAM" id="SSF140736">
    <property type="entry name" value="Rv1873-like"/>
    <property type="match status" value="1"/>
</dbReference>
<comment type="caution">
    <text evidence="1">The sequence shown here is derived from an EMBL/GenBank/DDBJ whole genome shotgun (WGS) entry which is preliminary data.</text>
</comment>
<keyword evidence="2" id="KW-1185">Reference proteome</keyword>
<gene>
    <name evidence="1" type="ORF">D3272_06535</name>
</gene>
<dbReference type="InterPro" id="IPR036287">
    <property type="entry name" value="Rv1873-like_sf"/>
</dbReference>
<dbReference type="RefSeq" id="WP_129218335.1">
    <property type="nucleotide sequence ID" value="NZ_QYBC01000004.1"/>
</dbReference>
<protein>
    <submittedName>
        <fullName evidence="1">DUF1810 domain-containing protein</fullName>
    </submittedName>
</protein>
<accession>A0A4Q2REP2</accession>
<dbReference type="Pfam" id="PF08837">
    <property type="entry name" value="DUF1810"/>
    <property type="match status" value="1"/>
</dbReference>
<evidence type="ECO:0000313" key="2">
    <source>
        <dbReference type="Proteomes" id="UP000289411"/>
    </source>
</evidence>
<dbReference type="OrthoDB" id="9801870at2"/>
<evidence type="ECO:0000313" key="1">
    <source>
        <dbReference type="EMBL" id="RYB06399.1"/>
    </source>
</evidence>
<dbReference type="PIRSF" id="PIRSF008546">
    <property type="entry name" value="UCP008546"/>
    <property type="match status" value="1"/>
</dbReference>
<name>A0A4Q2REP2_9HYPH</name>
<dbReference type="Gene3D" id="1.25.40.380">
    <property type="entry name" value="Protein of unknown function DUF1810"/>
    <property type="match status" value="1"/>
</dbReference>
<reference evidence="1 2" key="2">
    <citation type="submission" date="2019-02" db="EMBL/GenBank/DDBJ databases">
        <title>'Lichenibacterium ramalinii' gen. nov. sp. nov., 'Lichenibacterium minor' gen. nov. sp. nov.</title>
        <authorList>
            <person name="Pankratov T."/>
        </authorList>
    </citation>
    <scope>NUCLEOTIDE SEQUENCE [LARGE SCALE GENOMIC DNA]</scope>
    <source>
        <strain evidence="1 2">RmlP001</strain>
    </source>
</reference>
<reference evidence="1 2" key="1">
    <citation type="submission" date="2018-09" db="EMBL/GenBank/DDBJ databases">
        <authorList>
            <person name="Grouzdev D.S."/>
            <person name="Krutkina M.S."/>
        </authorList>
    </citation>
    <scope>NUCLEOTIDE SEQUENCE [LARGE SCALE GENOMIC DNA]</scope>
    <source>
        <strain evidence="1 2">RmlP001</strain>
    </source>
</reference>
<dbReference type="InterPro" id="IPR014937">
    <property type="entry name" value="DUF1810"/>
</dbReference>